<dbReference type="GO" id="GO:0003677">
    <property type="term" value="F:DNA binding"/>
    <property type="evidence" value="ECO:0007669"/>
    <property type="project" value="UniProtKB-UniRule"/>
</dbReference>
<feature type="coiled-coil region" evidence="12">
    <location>
        <begin position="335"/>
        <end position="362"/>
    </location>
</feature>
<dbReference type="Pfam" id="PF00010">
    <property type="entry name" value="HLH"/>
    <property type="match status" value="1"/>
</dbReference>
<keyword evidence="8" id="KW-0010">Activator</keyword>
<evidence type="ECO:0000256" key="9">
    <source>
        <dbReference type="ARBA" id="ARBA00023163"/>
    </source>
</evidence>
<dbReference type="Gene3D" id="4.10.280.10">
    <property type="entry name" value="Helix-loop-helix DNA-binding domain"/>
    <property type="match status" value="1"/>
</dbReference>
<keyword evidence="6" id="KW-0805">Transcription regulation</keyword>
<dbReference type="PROSITE" id="PS50888">
    <property type="entry name" value="BHLH"/>
    <property type="match status" value="1"/>
</dbReference>
<accession>A0A811Z386</accession>
<keyword evidence="7 11" id="KW-0238">DNA-binding</keyword>
<feature type="region of interest" description="Disordered" evidence="13">
    <location>
        <begin position="251"/>
        <end position="287"/>
    </location>
</feature>
<name>A0A811Z386_NYCPR</name>
<comment type="subunit">
    <text evidence="11">Efficient DNA binding requires dimerization with another bHLH protein.</text>
</comment>
<dbReference type="EMBL" id="CAJHUB010000758">
    <property type="protein sequence ID" value="CAD7684553.1"/>
    <property type="molecule type" value="Genomic_DNA"/>
</dbReference>
<dbReference type="Proteomes" id="UP000645828">
    <property type="component" value="Unassembled WGS sequence"/>
</dbReference>
<sequence>MPPNVSSAGRNWDLDYESVQPCFYCDEEENCSQRQQQSELQPPAPSEDIWKKFELLPAATLSPSRRARLCSPSYDDGCGGSGSFSTADRLEMVTELLGGDAVNQSFICDPDDETFIQSVIIQDCMWSGFSAAPSSSRRSGPEPRPRGPGGRSTSSLYLRDLSVAASECIDPSVVFSYPLNDSSAPKPCAAPRPGRLLPVLGLSALLGRPPAKRSESGSPSAGGHSKRPRSLLILKRCQVPTHQHNYAAPLHQEGRCPLRQTSSNRGCARPRSSGTGQSDKRLAHNGLERRRRKELRRGFFALRDQIPELENDAKASRRVILKEATAYILSVQAEEQKLLSEKDLLRKRREQLKHKLRQLRNSGAQVHVLEGGTGIGHEFSLATKGKEEGSFCQNCGGSSYLNLFQMHV</sequence>
<dbReference type="PANTHER" id="PTHR45851">
    <property type="entry name" value="MYC PROTO-ONCOGENE"/>
    <property type="match status" value="1"/>
</dbReference>
<evidence type="ECO:0000256" key="8">
    <source>
        <dbReference type="ARBA" id="ARBA00023159"/>
    </source>
</evidence>
<dbReference type="PIRSF" id="PIRSF001705">
    <property type="entry name" value="Myc_protein"/>
    <property type="match status" value="1"/>
</dbReference>
<protein>
    <recommendedName>
        <fullName evidence="4 11">Myc proto-oncogene protein</fullName>
    </recommendedName>
</protein>
<comment type="subcellular location">
    <subcellularLocation>
        <location evidence="1">Chromosome</location>
    </subcellularLocation>
    <subcellularLocation>
        <location evidence="2">Nucleus</location>
        <location evidence="2">Nucleolus</location>
    </subcellularLocation>
    <subcellularLocation>
        <location evidence="3">Nucleus</location>
        <location evidence="3">Nucleoplasm</location>
    </subcellularLocation>
</comment>
<dbReference type="GO" id="GO:0005654">
    <property type="term" value="C:nucleoplasm"/>
    <property type="evidence" value="ECO:0007669"/>
    <property type="project" value="UniProtKB-SubCell"/>
</dbReference>
<keyword evidence="11" id="KW-0539">Nucleus</keyword>
<dbReference type="SMART" id="SM00353">
    <property type="entry name" value="HLH"/>
    <property type="match status" value="1"/>
</dbReference>
<evidence type="ECO:0000256" key="7">
    <source>
        <dbReference type="ARBA" id="ARBA00023125"/>
    </source>
</evidence>
<evidence type="ECO:0000256" key="5">
    <source>
        <dbReference type="ARBA" id="ARBA00022454"/>
    </source>
</evidence>
<gene>
    <name evidence="15" type="ORF">NYPRO_LOCUS17346</name>
</gene>
<evidence type="ECO:0000256" key="6">
    <source>
        <dbReference type="ARBA" id="ARBA00023015"/>
    </source>
</evidence>
<organism evidence="15 16">
    <name type="scientific">Nyctereutes procyonoides</name>
    <name type="common">Raccoon dog</name>
    <name type="synonym">Canis procyonoides</name>
    <dbReference type="NCBI Taxonomy" id="34880"/>
    <lineage>
        <taxon>Eukaryota</taxon>
        <taxon>Metazoa</taxon>
        <taxon>Chordata</taxon>
        <taxon>Craniata</taxon>
        <taxon>Vertebrata</taxon>
        <taxon>Euteleostomi</taxon>
        <taxon>Mammalia</taxon>
        <taxon>Eutheria</taxon>
        <taxon>Laurasiatheria</taxon>
        <taxon>Carnivora</taxon>
        <taxon>Caniformia</taxon>
        <taxon>Canidae</taxon>
        <taxon>Nyctereutes</taxon>
    </lineage>
</organism>
<dbReference type="InterPro" id="IPR050433">
    <property type="entry name" value="Myc_transcription_factors"/>
</dbReference>
<evidence type="ECO:0000313" key="16">
    <source>
        <dbReference type="Proteomes" id="UP000645828"/>
    </source>
</evidence>
<evidence type="ECO:0000256" key="13">
    <source>
        <dbReference type="SAM" id="MobiDB-lite"/>
    </source>
</evidence>
<evidence type="ECO:0000256" key="1">
    <source>
        <dbReference type="ARBA" id="ARBA00004286"/>
    </source>
</evidence>
<evidence type="ECO:0000256" key="11">
    <source>
        <dbReference type="PIRNR" id="PIRNR001705"/>
    </source>
</evidence>
<dbReference type="PRINTS" id="PR00044">
    <property type="entry name" value="LEUZIPPRMYC"/>
</dbReference>
<dbReference type="InterPro" id="IPR002418">
    <property type="entry name" value="Tscrpt_reg_Myc"/>
</dbReference>
<dbReference type="Pfam" id="PF02344">
    <property type="entry name" value="Myc-LZ"/>
    <property type="match status" value="1"/>
</dbReference>
<keyword evidence="16" id="KW-1185">Reference proteome</keyword>
<feature type="domain" description="BHLH" evidence="14">
    <location>
        <begin position="279"/>
        <end position="331"/>
    </location>
</feature>
<feature type="region of interest" description="Disordered" evidence="13">
    <location>
        <begin position="131"/>
        <end position="154"/>
    </location>
</feature>
<dbReference type="GO" id="GO:0005694">
    <property type="term" value="C:chromosome"/>
    <property type="evidence" value="ECO:0007669"/>
    <property type="project" value="UniProtKB-SubCell"/>
</dbReference>
<dbReference type="FunFam" id="4.10.280.10:FF:000019">
    <property type="entry name" value="Myc proto-oncogene protein"/>
    <property type="match status" value="1"/>
</dbReference>
<dbReference type="InterPro" id="IPR036638">
    <property type="entry name" value="HLH_DNA-bd_sf"/>
</dbReference>
<dbReference type="Pfam" id="PF01056">
    <property type="entry name" value="Myc_N"/>
    <property type="match status" value="3"/>
</dbReference>
<comment type="caution">
    <text evidence="15">The sequence shown here is derived from an EMBL/GenBank/DDBJ whole genome shotgun (WGS) entry which is preliminary data.</text>
</comment>
<keyword evidence="9" id="KW-0804">Transcription</keyword>
<dbReference type="GO" id="GO:0005730">
    <property type="term" value="C:nucleolus"/>
    <property type="evidence" value="ECO:0007669"/>
    <property type="project" value="UniProtKB-SubCell"/>
</dbReference>
<evidence type="ECO:0000256" key="12">
    <source>
        <dbReference type="SAM" id="Coils"/>
    </source>
</evidence>
<feature type="compositionally biased region" description="Basic and acidic residues" evidence="13">
    <location>
        <begin position="278"/>
        <end position="287"/>
    </location>
</feature>
<dbReference type="InterPro" id="IPR011598">
    <property type="entry name" value="bHLH_dom"/>
</dbReference>
<evidence type="ECO:0000256" key="4">
    <source>
        <dbReference type="ARBA" id="ARBA00013423"/>
    </source>
</evidence>
<dbReference type="GO" id="GO:0046983">
    <property type="term" value="F:protein dimerization activity"/>
    <property type="evidence" value="ECO:0007669"/>
    <property type="project" value="InterPro"/>
</dbReference>
<evidence type="ECO:0000256" key="3">
    <source>
        <dbReference type="ARBA" id="ARBA00004642"/>
    </source>
</evidence>
<feature type="region of interest" description="Disordered" evidence="13">
    <location>
        <begin position="207"/>
        <end position="230"/>
    </location>
</feature>
<evidence type="ECO:0000259" key="14">
    <source>
        <dbReference type="PROSITE" id="PS50888"/>
    </source>
</evidence>
<evidence type="ECO:0000256" key="10">
    <source>
        <dbReference type="ARBA" id="ARBA00045233"/>
    </source>
</evidence>
<evidence type="ECO:0000313" key="15">
    <source>
        <dbReference type="EMBL" id="CAD7684553.1"/>
    </source>
</evidence>
<dbReference type="AlphaFoldDB" id="A0A811Z386"/>
<dbReference type="InterPro" id="IPR003327">
    <property type="entry name" value="Myc-LZ"/>
</dbReference>
<dbReference type="SUPFAM" id="SSF47459">
    <property type="entry name" value="HLH, helix-loop-helix DNA-binding domain"/>
    <property type="match status" value="1"/>
</dbReference>
<comment type="function">
    <text evidence="10">Transcription factor that binds DNA in a non-specific manner, yet also specifically recognizes the core sequence 5'-CAC[GA]TG-3'. Activates the transcription of growth-related genes. Binds to the VEGFA promoter, promoting VEGFA production and subsequent sprouting angiogenesis. Regulator of somatic reprogramming, controls self-renewal of embryonic stem cells. Functions with TAF6L to activate target gene expression through RNA polymerase II pause release. Positively regulates transcription of HNRNPA1, HNRNPA2 and PTBP1 which in turn regulate splicing of pyruvate kinase PKM by binding repressively to sequences flanking PKM exon 9, inhibiting exon 9 inclusion and resulting in exon 10 inclusion and production of the PKM M2 isoform.</text>
</comment>
<keyword evidence="12" id="KW-0175">Coiled coil</keyword>
<keyword evidence="5" id="KW-0158">Chromosome</keyword>
<proteinExistence type="predicted"/>
<reference evidence="15" key="1">
    <citation type="submission" date="2020-12" db="EMBL/GenBank/DDBJ databases">
        <authorList>
            <consortium name="Molecular Ecology Group"/>
        </authorList>
    </citation>
    <scope>NUCLEOTIDE SEQUENCE</scope>
    <source>
        <strain evidence="15">TBG_1078</strain>
    </source>
</reference>
<dbReference type="InterPro" id="IPR012682">
    <property type="entry name" value="Tscrpt_reg_Myc_N"/>
</dbReference>
<evidence type="ECO:0000256" key="2">
    <source>
        <dbReference type="ARBA" id="ARBA00004604"/>
    </source>
</evidence>
<dbReference type="GO" id="GO:0003700">
    <property type="term" value="F:DNA-binding transcription factor activity"/>
    <property type="evidence" value="ECO:0007669"/>
    <property type="project" value="InterPro"/>
</dbReference>